<feature type="chain" id="PRO_5005791447" description="Gram-positive cocci surface proteins LPxTG domain-containing protein" evidence="7">
    <location>
        <begin position="35"/>
        <end position="1593"/>
    </location>
</feature>
<keyword evidence="6" id="KW-0812">Transmembrane</keyword>
<keyword evidence="2" id="KW-0964">Secreted</keyword>
<reference evidence="9 10" key="1">
    <citation type="submission" date="2014-08" db="EMBL/GenBank/DDBJ databases">
        <title>Complete genome sequence of Corynebacterium deserti GIMN1.010 (=DSM 45689), isolated from desert sand in western China.</title>
        <authorList>
            <person name="Ruckert C."/>
            <person name="Albersmeier A."/>
            <person name="Kalinowski J."/>
        </authorList>
    </citation>
    <scope>NUCLEOTIDE SEQUENCE [LARGE SCALE GENOMIC DNA]</scope>
    <source>
        <strain evidence="9 10">GIMN1.010</strain>
    </source>
</reference>
<dbReference type="InterPro" id="IPR057687">
    <property type="entry name" value="DUF7927"/>
</dbReference>
<evidence type="ECO:0000256" key="7">
    <source>
        <dbReference type="SAM" id="SignalP"/>
    </source>
</evidence>
<keyword evidence="3 7" id="KW-0732">Signal</keyword>
<organism evidence="9 10">
    <name type="scientific">Corynebacterium deserti GIMN1.010</name>
    <dbReference type="NCBI Taxonomy" id="931089"/>
    <lineage>
        <taxon>Bacteria</taxon>
        <taxon>Bacillati</taxon>
        <taxon>Actinomycetota</taxon>
        <taxon>Actinomycetes</taxon>
        <taxon>Mycobacteriales</taxon>
        <taxon>Corynebacteriaceae</taxon>
        <taxon>Corynebacterium</taxon>
    </lineage>
</organism>
<dbReference type="GO" id="GO:0005975">
    <property type="term" value="P:carbohydrate metabolic process"/>
    <property type="evidence" value="ECO:0007669"/>
    <property type="project" value="UniProtKB-ARBA"/>
</dbReference>
<dbReference type="InterPro" id="IPR013783">
    <property type="entry name" value="Ig-like_fold"/>
</dbReference>
<dbReference type="InterPro" id="IPR048834">
    <property type="entry name" value="SpaA_pre-album"/>
</dbReference>
<name>A0A0M4CKX4_9CORY</name>
<keyword evidence="4" id="KW-0572">Peptidoglycan-anchor</keyword>
<evidence type="ECO:0000256" key="2">
    <source>
        <dbReference type="ARBA" id="ARBA00022525"/>
    </source>
</evidence>
<evidence type="ECO:0000259" key="8">
    <source>
        <dbReference type="PROSITE" id="PS50847"/>
    </source>
</evidence>
<keyword evidence="10" id="KW-1185">Reference proteome</keyword>
<dbReference type="KEGG" id="cdx:CDES_11665"/>
<sequence>MRKRFDRACALVKMTLAMGLASLFVVTSPFSAGAVPVIENSDSLVTLTDLEDAEVLPETDFDAPESDLDVLDDSSNDISEPSVDPELVDPELEVPAESLLSETADLLNSFSAALVGEIPFTLNETHIAWEVKNGDEYVGGTTVTVSGPRSGWFFVGWGTSWDVVDCVAADVTGCADSLDKDPNPGKFAITQRQVGTQTGYQAITHGSVFRIRPSTANVPAGFEWANTDWVHMSNSTNTMPTSQWPTNQPGYMFPNALQMTTGPAVSWSVEQSGMPVGGAIVQLATSSSGTGAVRVQDCVEAPCSPLLMDLDPEPGKFKVSTIYRVGSTGGFETSPVSRTTTYYATPIDAPVGYSWVNSNAITTSGTAAGTRDMGVFSLTTSSTMSWSVLDGSGNPVGNATVKVEGPRVSNSNWSSEYYVTDCTTAPCHPESMDQDPRPGYFKLDTLRGLNGSTHTIVQVNSNSRYRITPMGSMVGYSWASTATRENQGFVNGNLAQPDLRVNARSTTSQVCVNPGTNYFTLARNSTQSAQTFIQTLSHNSAETSINAAASTMANSTITLPGGQTSNALGVTPTGVFYFTGQVGGGTNEQKRNTTVYRFDPSSDTAPYPVFNMDLLSPTTGTVVSGDATIYQGREEFYYAYYSTSPDLVNGQKGIRFHLYRYSHGNGDRTGEVRHVDVPRQSDFPDNEYNGDFSFDAQNNLQFIISDFSSRVVSGSVAVSDFQPTSSAHTLPDVTTVTGTSNYGTISSGAINGITYTANGRAIVQQTSGNSNSLVTLPNFNRQGARTFSSNTYVDLAGCAKPLTITVQKNLAGDRVEPDDQFQLSASRQSGTQTINFESATTTGTASGIQREQVGPFVATMDGTFRATETLVNANEENYTTTWACRVQDSEGNASAPFAQGEGRSLSFALTGAGVPAAVKPGSSLVCVFTNVPQREVLNISKTSTPESETAVNQGDVVDFHLNFDNTTGTLPARIDHRDYLKDVLDDADFVGSDGSISQLPNVSQTGGTLTTQWDAQGGFMHITGQIPVGQSIVVSYSVKVKPNSDDLEGRQNNENGNYGFYLQNYLARSDAELPDYCASGESEGIYCTTHPVNAWTVYKEARPASGARLHAGGNAHYRIVAEKLTPQTTIQDLVITDDLTNVFKSAGFDPDAAVPGGALARGVYFFDAEDNSLAATNDVNVNADITGNATNAVAAYAGEAGVPNPVQVDGRWLIQSAPIAVPKNAERVELWFAVEAGESNEFPGAWPTNGMGNEQAPVSGAKFTNFVTATASQNPAVCVTGQVLGDPNVQGIDPNFPLNCQVTHELQENYFTIRKDAQGPGVDQVNLNEFGGVSNSAYGFDTTGMWNMIGHQFEIRDNINGQPSANPSVKLCRTDYNPDNGWDGTTWTADVSGADWGEGSETLAAIKRWNNAHPEAEDQLPLCALIYEQGDTENLAASTAGGQTGRWRSENLTAGNYWLVETKAPTHQISTNGTQKRAVPGIQLLAEPVAFTVWPDAAGESPSAGGANYGLGQLDVSPSGSFDDWQDRCIPGNNVGDRPTACVNPTGYLFLVKDVTTISLPLAGGEGTAWLTFAGLVLLVLAGIGVFVWRRRE</sequence>
<dbReference type="Proteomes" id="UP000068067">
    <property type="component" value="Chromosome"/>
</dbReference>
<keyword evidence="6" id="KW-0472">Membrane</keyword>
<dbReference type="PATRIC" id="fig|931089.4.peg.2354"/>
<accession>A0A0M4CKX4</accession>
<feature type="signal peptide" evidence="7">
    <location>
        <begin position="1"/>
        <end position="34"/>
    </location>
</feature>
<dbReference type="EMBL" id="CP009220">
    <property type="protein sequence ID" value="ALC06688.1"/>
    <property type="molecule type" value="Genomic_DNA"/>
</dbReference>
<dbReference type="PROSITE" id="PS50847">
    <property type="entry name" value="GRAM_POS_ANCHORING"/>
    <property type="match status" value="1"/>
</dbReference>
<feature type="region of interest" description="Disordered" evidence="5">
    <location>
        <begin position="64"/>
        <end position="84"/>
    </location>
</feature>
<dbReference type="Pfam" id="PF25549">
    <property type="entry name" value="DUF7927"/>
    <property type="match status" value="1"/>
</dbReference>
<evidence type="ECO:0000313" key="10">
    <source>
        <dbReference type="Proteomes" id="UP000068067"/>
    </source>
</evidence>
<evidence type="ECO:0000256" key="4">
    <source>
        <dbReference type="ARBA" id="ARBA00023088"/>
    </source>
</evidence>
<dbReference type="InterPro" id="IPR019931">
    <property type="entry name" value="LPXTG_anchor"/>
</dbReference>
<feature type="transmembrane region" description="Helical" evidence="6">
    <location>
        <begin position="1569"/>
        <end position="1589"/>
    </location>
</feature>
<protein>
    <recommendedName>
        <fullName evidence="8">Gram-positive cocci surface proteins LPxTG domain-containing protein</fullName>
    </recommendedName>
</protein>
<evidence type="ECO:0000313" key="9">
    <source>
        <dbReference type="EMBL" id="ALC06688.1"/>
    </source>
</evidence>
<evidence type="ECO:0000256" key="5">
    <source>
        <dbReference type="SAM" id="MobiDB-lite"/>
    </source>
</evidence>
<dbReference type="STRING" id="931089.CDES_11665"/>
<feature type="compositionally biased region" description="Acidic residues" evidence="5">
    <location>
        <begin position="64"/>
        <end position="75"/>
    </location>
</feature>
<gene>
    <name evidence="9" type="ORF">CDES_11665</name>
</gene>
<proteinExistence type="predicted"/>
<keyword evidence="1" id="KW-0134">Cell wall</keyword>
<keyword evidence="6" id="KW-1133">Transmembrane helix</keyword>
<evidence type="ECO:0000256" key="1">
    <source>
        <dbReference type="ARBA" id="ARBA00022512"/>
    </source>
</evidence>
<dbReference type="NCBIfam" id="TIGR01167">
    <property type="entry name" value="LPXTG_anchor"/>
    <property type="match status" value="1"/>
</dbReference>
<evidence type="ECO:0000256" key="6">
    <source>
        <dbReference type="SAM" id="Phobius"/>
    </source>
</evidence>
<dbReference type="Gene3D" id="2.60.40.10">
    <property type="entry name" value="Immunoglobulins"/>
    <property type="match status" value="1"/>
</dbReference>
<dbReference type="Pfam" id="PF20674">
    <property type="entry name" value="SpaA_3"/>
    <property type="match status" value="1"/>
</dbReference>
<evidence type="ECO:0000256" key="3">
    <source>
        <dbReference type="ARBA" id="ARBA00022729"/>
    </source>
</evidence>
<feature type="domain" description="Gram-positive cocci surface proteins LPxTG" evidence="8">
    <location>
        <begin position="1560"/>
        <end position="1593"/>
    </location>
</feature>